<gene>
    <name evidence="1" type="ORF">B7R77_07220</name>
</gene>
<sequence>MPRSAPTAPGLSGGQFDPLWENGMLKWVRIFSVIAVMAGQPPPPHPAGRKPDAPATTAAARHFLSGAYTPHMTLAFSRSDSSSMWSSG</sequence>
<accession>A0AAP7ZMC1</accession>
<reference evidence="1 2" key="1">
    <citation type="submission" date="2017-04" db="EMBL/GenBank/DDBJ databases">
        <title>Genome Announcement: Closed genomes of Ralstonia solanacearum strains K60, UW551, and UW700.</title>
        <authorList>
            <person name="Hayes M."/>
            <person name="Macintyre A.M."/>
            <person name="Allen C."/>
        </authorList>
    </citation>
    <scope>NUCLEOTIDE SEQUENCE [LARGE SCALE GENOMIC DNA]</scope>
    <source>
        <strain evidence="1 2">UW25</strain>
    </source>
</reference>
<protein>
    <submittedName>
        <fullName evidence="1">Uncharacterized protein</fullName>
    </submittedName>
</protein>
<evidence type="ECO:0000313" key="2">
    <source>
        <dbReference type="Proteomes" id="UP000216164"/>
    </source>
</evidence>
<evidence type="ECO:0000313" key="1">
    <source>
        <dbReference type="EMBL" id="OYQ13063.1"/>
    </source>
</evidence>
<proteinExistence type="predicted"/>
<organism evidence="1 2">
    <name type="scientific">Ralstonia solanacearum K60</name>
    <dbReference type="NCBI Taxonomy" id="1091042"/>
    <lineage>
        <taxon>Bacteria</taxon>
        <taxon>Pseudomonadati</taxon>
        <taxon>Pseudomonadota</taxon>
        <taxon>Betaproteobacteria</taxon>
        <taxon>Burkholderiales</taxon>
        <taxon>Burkholderiaceae</taxon>
        <taxon>Ralstonia</taxon>
        <taxon>Ralstonia solanacearum species complex</taxon>
    </lineage>
</organism>
<comment type="caution">
    <text evidence="1">The sequence shown here is derived from an EMBL/GenBank/DDBJ whole genome shotgun (WGS) entry which is preliminary data.</text>
</comment>
<dbReference type="Proteomes" id="UP000216164">
    <property type="component" value="Unassembled WGS sequence"/>
</dbReference>
<name>A0AAP7ZMC1_RALSL</name>
<dbReference type="EMBL" id="NCTK01000001">
    <property type="protein sequence ID" value="OYQ13063.1"/>
    <property type="molecule type" value="Genomic_DNA"/>
</dbReference>
<dbReference type="AlphaFoldDB" id="A0AAP7ZMC1"/>